<dbReference type="Proteomes" id="UP000015454">
    <property type="component" value="Unassembled WGS sequence"/>
</dbReference>
<gene>
    <name evidence="1" type="ORF">LEP1GSC050_0888</name>
</gene>
<organism evidence="1 2">
    <name type="scientific">Leptospira broomii serovar Hurstbridge str. 5399</name>
    <dbReference type="NCBI Taxonomy" id="1049789"/>
    <lineage>
        <taxon>Bacteria</taxon>
        <taxon>Pseudomonadati</taxon>
        <taxon>Spirochaetota</taxon>
        <taxon>Spirochaetia</taxon>
        <taxon>Leptospirales</taxon>
        <taxon>Leptospiraceae</taxon>
        <taxon>Leptospira</taxon>
    </lineage>
</organism>
<keyword evidence="2" id="KW-1185">Reference proteome</keyword>
<dbReference type="Gene3D" id="3.40.50.12580">
    <property type="match status" value="1"/>
</dbReference>
<dbReference type="OrthoDB" id="312711at2"/>
<dbReference type="RefSeq" id="WP_010569360.1">
    <property type="nucleotide sequence ID" value="NZ_AHMO02000004.1"/>
</dbReference>
<dbReference type="AlphaFoldDB" id="T0GJD8"/>
<protein>
    <submittedName>
        <fullName evidence="1">Capsule polysaccharide biosynthesis domain protein</fullName>
    </submittedName>
</protein>
<proteinExistence type="predicted"/>
<dbReference type="InterPro" id="IPR043148">
    <property type="entry name" value="TagF_C"/>
</dbReference>
<comment type="caution">
    <text evidence="1">The sequence shown here is derived from an EMBL/GenBank/DDBJ whole genome shotgun (WGS) entry which is preliminary data.</text>
</comment>
<name>T0GJD8_9LEPT</name>
<reference evidence="1" key="1">
    <citation type="submission" date="2013-05" db="EMBL/GenBank/DDBJ databases">
        <authorList>
            <person name="Harkins D.M."/>
            <person name="Durkin A.S."/>
            <person name="Brinkac L.M."/>
            <person name="Haft D.H."/>
            <person name="Selengut J.D."/>
            <person name="Sanka R."/>
            <person name="DePew J."/>
            <person name="Purushe J."/>
            <person name="Hartskeerl R.A."/>
            <person name="Ahmed A."/>
            <person name="van der Linden H."/>
            <person name="Goris M.G.A."/>
            <person name="Vinetz J.M."/>
            <person name="Sutton G.G."/>
            <person name="Nierman W.C."/>
            <person name="Fouts D.E."/>
        </authorList>
    </citation>
    <scope>NUCLEOTIDE SEQUENCE [LARGE SCALE GENOMIC DNA]</scope>
    <source>
        <strain evidence="1">5399</strain>
    </source>
</reference>
<evidence type="ECO:0000313" key="1">
    <source>
        <dbReference type="EMBL" id="EQA46939.1"/>
    </source>
</evidence>
<dbReference type="EMBL" id="AHMO02000004">
    <property type="protein sequence ID" value="EQA46939.1"/>
    <property type="molecule type" value="Genomic_DNA"/>
</dbReference>
<accession>T0GJD8</accession>
<dbReference type="STRING" id="1049789.LEP1GSC050_0888"/>
<sequence>MKILFFAPHSAIWVHSFPEALIAESLQKLGHEIVYITCDSLYNEYCTVMSSLGMDQESSMDSKSSACNNCHARRKLLYTRFKFREIEIGKKITAEEREFISSLSKGNFSELLDYTREGIPLGRISLYELLLQTKKGNLSFSPKEEDFYRIAFRNALHTHIAAERILVEERPDVLFVYNSLYVVNHSFAKSAEAKGIPFYFLHAGENISDRLSRMIIFKGYTFEYRKELVKYWPSYREKSISPEAVLNVGNHFFELLRGNHFLVYSSNLSESVSIRKAFKIPEGCKIVSATMSSNDERFASACAGVSIKDTNVTFANQAEWIRSTIEYFKTRYDNYLIIRVHPREFPNKRDSVKSQHARELEKLLQDLPKNVKINWPEDNISLYDLAKETDVFLNAWSSVGEEMTLLGIPVLLYSPDLILYPEDLNITCINEKNYFEKLDEALKQGWNGERIVKAFRWYEMKFTAGTFKISNFFHYKESASFSFSKLQVWKSKLETVWLLVASKFSSRLKNLLLLKRSFPMEFFDLHYEQNMVESRPLELMLKNSFKSKLELSLAESNFSTTQEMKYIKEEMERIFKVLFSDELKSKSGTNKNLYRNMSSWLSK</sequence>
<dbReference type="SUPFAM" id="SSF53756">
    <property type="entry name" value="UDP-Glycosyltransferase/glycogen phosphorylase"/>
    <property type="match status" value="1"/>
</dbReference>
<evidence type="ECO:0000313" key="2">
    <source>
        <dbReference type="Proteomes" id="UP000015454"/>
    </source>
</evidence>